<gene>
    <name evidence="2" type="ORF">PGLA1383_LOCUS1048</name>
</gene>
<protein>
    <submittedName>
        <fullName evidence="2">Uncharacterized protein</fullName>
    </submittedName>
</protein>
<dbReference type="Proteomes" id="UP000654075">
    <property type="component" value="Unassembled WGS sequence"/>
</dbReference>
<evidence type="ECO:0000313" key="3">
    <source>
        <dbReference type="Proteomes" id="UP000654075"/>
    </source>
</evidence>
<proteinExistence type="predicted"/>
<dbReference type="AlphaFoldDB" id="A0A813D3C9"/>
<reference evidence="2" key="1">
    <citation type="submission" date="2021-02" db="EMBL/GenBank/DDBJ databases">
        <authorList>
            <person name="Dougan E. K."/>
            <person name="Rhodes N."/>
            <person name="Thang M."/>
            <person name="Chan C."/>
        </authorList>
    </citation>
    <scope>NUCLEOTIDE SEQUENCE</scope>
</reference>
<feature type="region of interest" description="Disordered" evidence="1">
    <location>
        <begin position="92"/>
        <end position="128"/>
    </location>
</feature>
<dbReference type="SUPFAM" id="SSF103088">
    <property type="entry name" value="OmpA-like"/>
    <property type="match status" value="1"/>
</dbReference>
<dbReference type="InterPro" id="IPR036737">
    <property type="entry name" value="OmpA-like_sf"/>
</dbReference>
<accession>A0A813D3C9</accession>
<comment type="caution">
    <text evidence="2">The sequence shown here is derived from an EMBL/GenBank/DDBJ whole genome shotgun (WGS) entry which is preliminary data.</text>
</comment>
<keyword evidence="3" id="KW-1185">Reference proteome</keyword>
<dbReference type="EMBL" id="CAJNNV010000272">
    <property type="protein sequence ID" value="CAE8582043.1"/>
    <property type="molecule type" value="Genomic_DNA"/>
</dbReference>
<evidence type="ECO:0000313" key="2">
    <source>
        <dbReference type="EMBL" id="CAE8582043.1"/>
    </source>
</evidence>
<organism evidence="2 3">
    <name type="scientific">Polarella glacialis</name>
    <name type="common">Dinoflagellate</name>
    <dbReference type="NCBI Taxonomy" id="89957"/>
    <lineage>
        <taxon>Eukaryota</taxon>
        <taxon>Sar</taxon>
        <taxon>Alveolata</taxon>
        <taxon>Dinophyceae</taxon>
        <taxon>Suessiales</taxon>
        <taxon>Suessiaceae</taxon>
        <taxon>Polarella</taxon>
    </lineage>
</organism>
<sequence length="213" mass="22868">MVNVIMEPRASADRHLEIVGRAENREDAIVAEQRAEGVRAWLLESGVPSERMSVRAEPSAGDSSARRVELRLLDTSGADVDLRQRAEQAMSRLFGPKVDKEADAPEPPTQQPEASEASRDQQGAPEVSMEEIAVETGVGSRRRGLRLVFAKPGLAASDASLEIGEKAVRLGSLSGQWAELEVVLPFAVEAPSEPSAKFSRRAGTLTVTLLSAT</sequence>
<name>A0A813D3C9_POLGL</name>
<dbReference type="OrthoDB" id="423364at2759"/>
<evidence type="ECO:0000256" key="1">
    <source>
        <dbReference type="SAM" id="MobiDB-lite"/>
    </source>
</evidence>